<keyword evidence="3 5" id="KW-0808">Transferase</keyword>
<evidence type="ECO:0000256" key="1">
    <source>
        <dbReference type="ARBA" id="ARBA00006739"/>
    </source>
</evidence>
<organism evidence="5 6">
    <name type="scientific">Amycolatopsis pigmentata</name>
    <dbReference type="NCBI Taxonomy" id="450801"/>
    <lineage>
        <taxon>Bacteria</taxon>
        <taxon>Bacillati</taxon>
        <taxon>Actinomycetota</taxon>
        <taxon>Actinomycetes</taxon>
        <taxon>Pseudonocardiales</taxon>
        <taxon>Pseudonocardiaceae</taxon>
        <taxon>Amycolatopsis</taxon>
    </lineage>
</organism>
<protein>
    <submittedName>
        <fullName evidence="5">Glycosyltransferase family 2 protein</fullName>
        <ecNumber evidence="5">2.4.-.-</ecNumber>
    </submittedName>
</protein>
<comment type="caution">
    <text evidence="5">The sequence shown here is derived from an EMBL/GenBank/DDBJ whole genome shotgun (WGS) entry which is preliminary data.</text>
</comment>
<comment type="similarity">
    <text evidence="1">Belongs to the glycosyltransferase 2 family.</text>
</comment>
<dbReference type="InterPro" id="IPR050834">
    <property type="entry name" value="Glycosyltransf_2"/>
</dbReference>
<dbReference type="Gene3D" id="3.90.550.10">
    <property type="entry name" value="Spore Coat Polysaccharide Biosynthesis Protein SpsA, Chain A"/>
    <property type="match status" value="1"/>
</dbReference>
<evidence type="ECO:0000256" key="3">
    <source>
        <dbReference type="ARBA" id="ARBA00022679"/>
    </source>
</evidence>
<feature type="domain" description="Glycosyltransferase 2-like" evidence="4">
    <location>
        <begin position="6"/>
        <end position="161"/>
    </location>
</feature>
<dbReference type="InterPro" id="IPR029044">
    <property type="entry name" value="Nucleotide-diphossugar_trans"/>
</dbReference>
<dbReference type="GO" id="GO:0016757">
    <property type="term" value="F:glycosyltransferase activity"/>
    <property type="evidence" value="ECO:0007669"/>
    <property type="project" value="UniProtKB-KW"/>
</dbReference>
<dbReference type="RefSeq" id="WP_378267690.1">
    <property type="nucleotide sequence ID" value="NZ_JBHUKR010000013.1"/>
</dbReference>
<proteinExistence type="inferred from homology"/>
<name>A0ABW5FXB9_9PSEU</name>
<evidence type="ECO:0000313" key="5">
    <source>
        <dbReference type="EMBL" id="MFD2419664.1"/>
    </source>
</evidence>
<dbReference type="EC" id="2.4.-.-" evidence="5"/>
<keyword evidence="2 5" id="KW-0328">Glycosyltransferase</keyword>
<evidence type="ECO:0000259" key="4">
    <source>
        <dbReference type="Pfam" id="PF00535"/>
    </source>
</evidence>
<dbReference type="InterPro" id="IPR001173">
    <property type="entry name" value="Glyco_trans_2-like"/>
</dbReference>
<keyword evidence="6" id="KW-1185">Reference proteome</keyword>
<reference evidence="6" key="1">
    <citation type="journal article" date="2019" name="Int. J. Syst. Evol. Microbiol.">
        <title>The Global Catalogue of Microorganisms (GCM) 10K type strain sequencing project: providing services to taxonomists for standard genome sequencing and annotation.</title>
        <authorList>
            <consortium name="The Broad Institute Genomics Platform"/>
            <consortium name="The Broad Institute Genome Sequencing Center for Infectious Disease"/>
            <person name="Wu L."/>
            <person name="Ma J."/>
        </authorList>
    </citation>
    <scope>NUCLEOTIDE SEQUENCE [LARGE SCALE GENOMIC DNA]</scope>
    <source>
        <strain evidence="6">CGMCC 4.7645</strain>
    </source>
</reference>
<dbReference type="PANTHER" id="PTHR43685">
    <property type="entry name" value="GLYCOSYLTRANSFERASE"/>
    <property type="match status" value="1"/>
</dbReference>
<dbReference type="SUPFAM" id="SSF53448">
    <property type="entry name" value="Nucleotide-diphospho-sugar transferases"/>
    <property type="match status" value="1"/>
</dbReference>
<dbReference type="PANTHER" id="PTHR43685:SF5">
    <property type="entry name" value="GLYCOSYLTRANSFERASE EPSE-RELATED"/>
    <property type="match status" value="1"/>
</dbReference>
<gene>
    <name evidence="5" type="ORF">ACFSXZ_25375</name>
</gene>
<dbReference type="Proteomes" id="UP001597417">
    <property type="component" value="Unassembled WGS sequence"/>
</dbReference>
<dbReference type="Pfam" id="PF00535">
    <property type="entry name" value="Glycos_transf_2"/>
    <property type="match status" value="1"/>
</dbReference>
<sequence>MTSRTTVVIATRDRADELERTLARLRALRPAPPIIVVDNGSTDDTAHRAGRVPGVTVVHLTANAGAAARNVGVALARTPYVAFSDDDSWWAPDALTQAESLLAVHPGVGLIAAKTLVGDAEREDPVHEAMMDSPLGRDPALPGPSVLGFLACSAIVRVRAYREAGGFSSLLHFAAEEKLLSYDLAALGWKLCYVPEIRAHHHPSTRRATGRRRHLEQRNNVLIAWLRRPPRECLRAVTELAREIPRDPGAALALGAALRRLLRALKARRPLPSRVEHDVRTLEAA</sequence>
<dbReference type="EMBL" id="JBHUKR010000013">
    <property type="protein sequence ID" value="MFD2419664.1"/>
    <property type="molecule type" value="Genomic_DNA"/>
</dbReference>
<evidence type="ECO:0000313" key="6">
    <source>
        <dbReference type="Proteomes" id="UP001597417"/>
    </source>
</evidence>
<accession>A0ABW5FXB9</accession>
<evidence type="ECO:0000256" key="2">
    <source>
        <dbReference type="ARBA" id="ARBA00022676"/>
    </source>
</evidence>